<feature type="transmembrane region" description="Helical" evidence="1">
    <location>
        <begin position="28"/>
        <end position="49"/>
    </location>
</feature>
<feature type="transmembrane region" description="Helical" evidence="1">
    <location>
        <begin position="69"/>
        <end position="90"/>
    </location>
</feature>
<organism evidence="2 3">
    <name type="scientific">Paenibacillus tianmuensis</name>
    <dbReference type="NCBI Taxonomy" id="624147"/>
    <lineage>
        <taxon>Bacteria</taxon>
        <taxon>Bacillati</taxon>
        <taxon>Bacillota</taxon>
        <taxon>Bacilli</taxon>
        <taxon>Bacillales</taxon>
        <taxon>Paenibacillaceae</taxon>
        <taxon>Paenibacillus</taxon>
    </lineage>
</organism>
<feature type="transmembrane region" description="Helical" evidence="1">
    <location>
        <begin position="111"/>
        <end position="137"/>
    </location>
</feature>
<dbReference type="EMBL" id="FMTT01000041">
    <property type="protein sequence ID" value="SCW75805.1"/>
    <property type="molecule type" value="Genomic_DNA"/>
</dbReference>
<dbReference type="RefSeq" id="WP_245719765.1">
    <property type="nucleotide sequence ID" value="NZ_FMTT01000041.1"/>
</dbReference>
<dbReference type="Proteomes" id="UP000198601">
    <property type="component" value="Unassembled WGS sequence"/>
</dbReference>
<proteinExistence type="predicted"/>
<feature type="transmembrane region" description="Helical" evidence="1">
    <location>
        <begin position="149"/>
        <end position="174"/>
    </location>
</feature>
<gene>
    <name evidence="2" type="ORF">SAMN04487970_104134</name>
</gene>
<dbReference type="PANTHER" id="PTHR36833">
    <property type="entry name" value="SLR0610 PROTEIN-RELATED"/>
    <property type="match status" value="1"/>
</dbReference>
<keyword evidence="1" id="KW-0812">Transmembrane</keyword>
<dbReference type="AlphaFoldDB" id="A0A1G4T4S8"/>
<evidence type="ECO:0000313" key="2">
    <source>
        <dbReference type="EMBL" id="SCW75805.1"/>
    </source>
</evidence>
<reference evidence="3" key="1">
    <citation type="submission" date="2016-10" db="EMBL/GenBank/DDBJ databases">
        <authorList>
            <person name="Varghese N."/>
            <person name="Submissions S."/>
        </authorList>
    </citation>
    <scope>NUCLEOTIDE SEQUENCE [LARGE SCALE GENOMIC DNA]</scope>
    <source>
        <strain evidence="3">CGMCC 1.8946</strain>
    </source>
</reference>
<protein>
    <submittedName>
        <fullName evidence="2">ABC-2 type transport system permease protein</fullName>
    </submittedName>
</protein>
<evidence type="ECO:0000313" key="3">
    <source>
        <dbReference type="Proteomes" id="UP000198601"/>
    </source>
</evidence>
<dbReference type="InterPro" id="IPR010390">
    <property type="entry name" value="ABC-2_transporter-like"/>
</dbReference>
<name>A0A1G4T4S8_9BACL</name>
<evidence type="ECO:0000256" key="1">
    <source>
        <dbReference type="SAM" id="Phobius"/>
    </source>
</evidence>
<sequence length="267" mass="29687">MRQNSKMMPLLRFVWTCWKLNLTGAMEFRLSFLMTAGMMMVNNAVWIFFWGLYFHRFPVVNGWELQDVMMMWAVSAGGFGLSAVLFGNAYRLASLVAGGQLDLYLTQPKPVLLHILVSRMSVSAIGDVLFALLLYGLFGDRSPLGLLKFALALLIAMLIFLFFVVTTQSLAFYIGQAEGIGLQLFNAIMTFSTYPTGIFSGWGRLILFTVIPAGFISYLPIGLLREADLAFTLQALGMAGIVTAAGLWFFQRGLRRYSSGNAMGLRM</sequence>
<keyword evidence="3" id="KW-1185">Reference proteome</keyword>
<dbReference type="STRING" id="624147.SAMN04487970_104134"/>
<feature type="transmembrane region" description="Helical" evidence="1">
    <location>
        <begin position="229"/>
        <end position="250"/>
    </location>
</feature>
<keyword evidence="1" id="KW-0472">Membrane</keyword>
<feature type="transmembrane region" description="Helical" evidence="1">
    <location>
        <begin position="205"/>
        <end position="223"/>
    </location>
</feature>
<dbReference type="PANTHER" id="PTHR36833:SF1">
    <property type="entry name" value="INTEGRAL MEMBRANE TRANSPORT PROTEIN"/>
    <property type="match status" value="1"/>
</dbReference>
<accession>A0A1G4T4S8</accession>
<keyword evidence="1" id="KW-1133">Transmembrane helix</keyword>
<dbReference type="Pfam" id="PF06182">
    <property type="entry name" value="ABC2_membrane_6"/>
    <property type="match status" value="1"/>
</dbReference>